<reference evidence="1" key="1">
    <citation type="submission" date="2018-08" db="EMBL/GenBank/DDBJ databases">
        <authorList>
            <person name="Rossello M."/>
        </authorList>
    </citation>
    <scope>NUCLEOTIDE SEQUENCE [LARGE SCALE GENOMIC DNA]</scope>
    <source>
        <strain evidence="1">cv. Chinese Spring</strain>
    </source>
</reference>
<dbReference type="Gramene" id="TraesCAD_scaffold_049424_01G000300.1">
    <property type="protein sequence ID" value="TraesCAD_scaffold_049424_01G000300.1"/>
    <property type="gene ID" value="TraesCAD_scaffold_049424_01G000300"/>
</dbReference>
<dbReference type="Gramene" id="TraesSYM4B03G02398670.1">
    <property type="protein sequence ID" value="TraesSYM4B03G02398670.1.CDS1"/>
    <property type="gene ID" value="TraesSYM4B03G02398670"/>
</dbReference>
<keyword evidence="2" id="KW-1185">Reference proteome</keyword>
<dbReference type="Proteomes" id="UP000019116">
    <property type="component" value="Chromosome 4B"/>
</dbReference>
<dbReference type="EnsemblPlants" id="TraesCS4B02G288400.1">
    <property type="protein sequence ID" value="TraesCS4B02G288400.1.cds1"/>
    <property type="gene ID" value="TraesCS4B02G288400"/>
</dbReference>
<sequence length="132" mass="14202">MSAHREPSCCYIRCTPRPKIHPSTLHGIHSRATAGSVSVSIWFEWFFGRLPMADIAMLVADEAFEKRLQRGAPFAGAGEEASKGRENFGAVAKVWGSWASGVKVRVALLVKADVAEPKAPVAMAAFDGLFSA</sequence>
<reference evidence="1" key="2">
    <citation type="submission" date="2018-10" db="UniProtKB">
        <authorList>
            <consortium name="EnsemblPlants"/>
        </authorList>
    </citation>
    <scope>IDENTIFICATION</scope>
</reference>
<dbReference type="PANTHER" id="PTHR36067">
    <property type="entry name" value="EXPRESSED PROTEIN"/>
    <property type="match status" value="1"/>
</dbReference>
<dbReference type="Gramene" id="TraesCS4B02G288400.1">
    <property type="protein sequence ID" value="TraesCS4B02G288400.1.cds1"/>
    <property type="gene ID" value="TraesCS4B02G288400"/>
</dbReference>
<dbReference type="AlphaFoldDB" id="A0A3B6IV41"/>
<evidence type="ECO:0000313" key="1">
    <source>
        <dbReference type="EnsemblPlants" id="TraesCS4B02G288400.1.cds1"/>
    </source>
</evidence>
<dbReference type="Gramene" id="TraesROB_scaffold_036491_01G000100.1">
    <property type="protein sequence ID" value="TraesROB_scaffold_036491_01G000100.1"/>
    <property type="gene ID" value="TraesROB_scaffold_036491_01G000100"/>
</dbReference>
<name>A0A3B6IV41_WHEAT</name>
<dbReference type="OMA" id="PMADIAM"/>
<protein>
    <submittedName>
        <fullName evidence="1">Uncharacterized protein</fullName>
    </submittedName>
</protein>
<proteinExistence type="predicted"/>
<dbReference type="Gramene" id="TraesNOR4B03G02389230.1">
    <property type="protein sequence ID" value="TraesNOR4B03G02389230.1.CDS1"/>
    <property type="gene ID" value="TraesNOR4B03G02389230"/>
</dbReference>
<dbReference type="Gramene" id="TraesCS4B03G0760100.1">
    <property type="protein sequence ID" value="TraesCS4B03G0760100.1.CDS1"/>
    <property type="gene ID" value="TraesCS4B03G0760100"/>
</dbReference>
<dbReference type="PaxDb" id="4565-Traes_4BL_4BBAEA2D3.1"/>
<dbReference type="Gramene" id="TraesCLE_scaffold_011055_01G000100.1">
    <property type="protein sequence ID" value="TraesCLE_scaffold_011055_01G000100.1"/>
    <property type="gene ID" value="TraesCLE_scaffold_011055_01G000100"/>
</dbReference>
<evidence type="ECO:0000313" key="2">
    <source>
        <dbReference type="Proteomes" id="UP000019116"/>
    </source>
</evidence>
<dbReference type="Gramene" id="TraesWEE_scaffold_045338_01G000100.1">
    <property type="protein sequence ID" value="TraesWEE_scaffold_045338_01G000100.1"/>
    <property type="gene ID" value="TraesWEE_scaffold_045338_01G000100"/>
</dbReference>
<dbReference type="Gramene" id="TraesLDM4B03G02372430.1">
    <property type="protein sequence ID" value="TraesLDM4B03G02372430.1.CDS1"/>
    <property type="gene ID" value="TraesLDM4B03G02372430"/>
</dbReference>
<dbReference type="PANTHER" id="PTHR36067:SF1">
    <property type="entry name" value="EXPRESSED PROTEIN"/>
    <property type="match status" value="1"/>
</dbReference>
<dbReference type="OrthoDB" id="735913at2759"/>
<organism evidence="1">
    <name type="scientific">Triticum aestivum</name>
    <name type="common">Wheat</name>
    <dbReference type="NCBI Taxonomy" id="4565"/>
    <lineage>
        <taxon>Eukaryota</taxon>
        <taxon>Viridiplantae</taxon>
        <taxon>Streptophyta</taxon>
        <taxon>Embryophyta</taxon>
        <taxon>Tracheophyta</taxon>
        <taxon>Spermatophyta</taxon>
        <taxon>Magnoliopsida</taxon>
        <taxon>Liliopsida</taxon>
        <taxon>Poales</taxon>
        <taxon>Poaceae</taxon>
        <taxon>BOP clade</taxon>
        <taxon>Pooideae</taxon>
        <taxon>Triticodae</taxon>
        <taxon>Triticeae</taxon>
        <taxon>Triticinae</taxon>
        <taxon>Triticum</taxon>
    </lineage>
</organism>
<accession>A0A3B6IV41</accession>
<dbReference type="Gramene" id="TraesJAG4B03G02369580.1">
    <property type="protein sequence ID" value="TraesJAG4B03G02369580.1.CDS1"/>
    <property type="gene ID" value="TraesJAG4B03G02369580"/>
</dbReference>